<dbReference type="PANTHER" id="PTHR47966">
    <property type="entry name" value="BETA-SITE APP-CLEAVING ENZYME, ISOFORM A-RELATED"/>
    <property type="match status" value="1"/>
</dbReference>
<reference evidence="9" key="1">
    <citation type="submission" date="2021-07" db="EMBL/GenBank/DDBJ databases">
        <title>Draft genome of Mortierella alpina, strain LL118, isolated from an aspen leaf litter sample.</title>
        <authorList>
            <person name="Yang S."/>
            <person name="Vinatzer B.A."/>
        </authorList>
    </citation>
    <scope>NUCLEOTIDE SEQUENCE</scope>
    <source>
        <strain evidence="9">LL118</strain>
    </source>
</reference>
<dbReference type="PROSITE" id="PS51767">
    <property type="entry name" value="PEPTIDASE_A1"/>
    <property type="match status" value="1"/>
</dbReference>
<keyword evidence="7" id="KW-0812">Transmembrane</keyword>
<dbReference type="Gene3D" id="2.40.70.10">
    <property type="entry name" value="Acid Proteases"/>
    <property type="match status" value="2"/>
</dbReference>
<dbReference type="InterPro" id="IPR021109">
    <property type="entry name" value="Peptidase_aspartic_dom_sf"/>
</dbReference>
<keyword evidence="4" id="KW-1015">Disulfide bond</keyword>
<keyword evidence="5" id="KW-0645">Protease</keyword>
<sequence length="498" mass="52646">MAQPHPRQQHRASRACSQRIPFPTLPSHSAQCSATVSQEGPQQPSKHRRPPSLRPLLLLGALLIALQCAILGTQAATYEVAVFKQGPPLDSHNDSPESPVDAGKLTSSKYVGNSIVTNSKNLGYAGNIVLGNPPQSFKVVFDTGSNMIVVTSNECQGAHCDAVSQYTCHSCTNTQRSYNITYGDGSWGHGPIVADTVSIGGLAIQNQQILDLTTSGMDLSSYGPGVSGLVGLMSASEGSVTPPIATILEEKLLDMNVFSVYLTPTLNPNEGGSFLFGGIDKTKFVGELNQIPISTAQGVRAGMWSIDADAAFIGDEPVPGYTRSPWLFDTGTSYIGVPAAFAEAFHDLIPDAEYSTEDRYYLVPCTGDQTFGVTLNGVKYEIPYLDYIARATGGSSRCASLVMPSMNSGLYILGDPFLRQVYAVYDFTPGARRIGVAKVNVTNHALGDEGLSGDPVPGGATISPVEPPKSSGQSRFTDLASRFVSTIAGLSALAILIA</sequence>
<evidence type="ECO:0000256" key="3">
    <source>
        <dbReference type="PIRSR" id="PIRSR601461-1"/>
    </source>
</evidence>
<evidence type="ECO:0000256" key="4">
    <source>
        <dbReference type="PIRSR" id="PIRSR601461-2"/>
    </source>
</evidence>
<evidence type="ECO:0000256" key="7">
    <source>
        <dbReference type="SAM" id="Phobius"/>
    </source>
</evidence>
<keyword evidence="7" id="KW-1133">Transmembrane helix</keyword>
<dbReference type="InterPro" id="IPR001969">
    <property type="entry name" value="Aspartic_peptidase_AS"/>
</dbReference>
<dbReference type="PROSITE" id="PS00141">
    <property type="entry name" value="ASP_PROTEASE"/>
    <property type="match status" value="1"/>
</dbReference>
<organism evidence="9 10">
    <name type="scientific">Mortierella alpina</name>
    <name type="common">Oleaginous fungus</name>
    <name type="synonym">Mortierella renispora</name>
    <dbReference type="NCBI Taxonomy" id="64518"/>
    <lineage>
        <taxon>Eukaryota</taxon>
        <taxon>Fungi</taxon>
        <taxon>Fungi incertae sedis</taxon>
        <taxon>Mucoromycota</taxon>
        <taxon>Mortierellomycotina</taxon>
        <taxon>Mortierellomycetes</taxon>
        <taxon>Mortierellales</taxon>
        <taxon>Mortierellaceae</taxon>
        <taxon>Mortierella</taxon>
    </lineage>
</organism>
<keyword evidence="5" id="KW-0378">Hydrolase</keyword>
<evidence type="ECO:0000256" key="6">
    <source>
        <dbReference type="SAM" id="MobiDB-lite"/>
    </source>
</evidence>
<feature type="active site" evidence="3">
    <location>
        <position position="329"/>
    </location>
</feature>
<keyword evidence="7" id="KW-0472">Membrane</keyword>
<accession>A0A9P8A0M2</accession>
<comment type="caution">
    <text evidence="9">The sequence shown here is derived from an EMBL/GenBank/DDBJ whole genome shotgun (WGS) entry which is preliminary data.</text>
</comment>
<dbReference type="PANTHER" id="PTHR47966:SF51">
    <property type="entry name" value="BETA-SITE APP-CLEAVING ENZYME, ISOFORM A-RELATED"/>
    <property type="match status" value="1"/>
</dbReference>
<dbReference type="InterPro" id="IPR001461">
    <property type="entry name" value="Aspartic_peptidase_A1"/>
</dbReference>
<protein>
    <recommendedName>
        <fullName evidence="8">Peptidase A1 domain-containing protein</fullName>
    </recommendedName>
</protein>
<dbReference type="SUPFAM" id="SSF50630">
    <property type="entry name" value="Acid proteases"/>
    <property type="match status" value="1"/>
</dbReference>
<dbReference type="InterPro" id="IPR034164">
    <property type="entry name" value="Pepsin-like_dom"/>
</dbReference>
<proteinExistence type="inferred from homology"/>
<dbReference type="GO" id="GO:0004190">
    <property type="term" value="F:aspartic-type endopeptidase activity"/>
    <property type="evidence" value="ECO:0007669"/>
    <property type="project" value="UniProtKB-KW"/>
</dbReference>
<feature type="compositionally biased region" description="Polar residues" evidence="6">
    <location>
        <begin position="26"/>
        <end position="44"/>
    </location>
</feature>
<name>A0A9P8A0M2_MORAP</name>
<feature type="region of interest" description="Disordered" evidence="6">
    <location>
        <begin position="448"/>
        <end position="473"/>
    </location>
</feature>
<dbReference type="CDD" id="cd05471">
    <property type="entry name" value="pepsin_like"/>
    <property type="match status" value="1"/>
</dbReference>
<dbReference type="EMBL" id="JAIFTL010000163">
    <property type="protein sequence ID" value="KAG9322143.1"/>
    <property type="molecule type" value="Genomic_DNA"/>
</dbReference>
<feature type="region of interest" description="Disordered" evidence="6">
    <location>
        <begin position="1"/>
        <end position="52"/>
    </location>
</feature>
<evidence type="ECO:0000313" key="9">
    <source>
        <dbReference type="EMBL" id="KAG9322143.1"/>
    </source>
</evidence>
<dbReference type="GO" id="GO:0006508">
    <property type="term" value="P:proteolysis"/>
    <property type="evidence" value="ECO:0007669"/>
    <property type="project" value="UniProtKB-KW"/>
</dbReference>
<feature type="transmembrane region" description="Helical" evidence="7">
    <location>
        <begin position="56"/>
        <end position="76"/>
    </location>
</feature>
<feature type="disulfide bond" evidence="4">
    <location>
        <begin position="155"/>
        <end position="160"/>
    </location>
</feature>
<evidence type="ECO:0000256" key="2">
    <source>
        <dbReference type="ARBA" id="ARBA00022750"/>
    </source>
</evidence>
<evidence type="ECO:0000256" key="5">
    <source>
        <dbReference type="RuleBase" id="RU000454"/>
    </source>
</evidence>
<dbReference type="InterPro" id="IPR033121">
    <property type="entry name" value="PEPTIDASE_A1"/>
</dbReference>
<dbReference type="AlphaFoldDB" id="A0A9P8A0M2"/>
<dbReference type="Pfam" id="PF00026">
    <property type="entry name" value="Asp"/>
    <property type="match status" value="1"/>
</dbReference>
<evidence type="ECO:0000313" key="10">
    <source>
        <dbReference type="Proteomes" id="UP000717515"/>
    </source>
</evidence>
<dbReference type="Proteomes" id="UP000717515">
    <property type="component" value="Unassembled WGS sequence"/>
</dbReference>
<dbReference type="PRINTS" id="PR00792">
    <property type="entry name" value="PEPSIN"/>
</dbReference>
<evidence type="ECO:0000256" key="1">
    <source>
        <dbReference type="ARBA" id="ARBA00007447"/>
    </source>
</evidence>
<keyword evidence="2 5" id="KW-0064">Aspartyl protease</keyword>
<comment type="similarity">
    <text evidence="1 5">Belongs to the peptidase A1 family.</text>
</comment>
<feature type="active site" evidence="3">
    <location>
        <position position="142"/>
    </location>
</feature>
<feature type="domain" description="Peptidase A1" evidence="8">
    <location>
        <begin position="124"/>
        <end position="437"/>
    </location>
</feature>
<evidence type="ECO:0000259" key="8">
    <source>
        <dbReference type="PROSITE" id="PS51767"/>
    </source>
</evidence>
<gene>
    <name evidence="9" type="ORF">KVV02_004263</name>
</gene>